<reference evidence="1" key="2">
    <citation type="submission" date="2021-08" db="EMBL/GenBank/DDBJ databases">
        <authorList>
            <person name="Tani A."/>
            <person name="Ola A."/>
            <person name="Ogura Y."/>
            <person name="Katsura K."/>
            <person name="Hayashi T."/>
        </authorList>
    </citation>
    <scope>NUCLEOTIDE SEQUENCE</scope>
    <source>
        <strain evidence="1">NBRC 15686</strain>
    </source>
</reference>
<keyword evidence="2" id="KW-1185">Reference proteome</keyword>
<evidence type="ECO:0000313" key="2">
    <source>
        <dbReference type="Proteomes" id="UP001055039"/>
    </source>
</evidence>
<proteinExistence type="predicted"/>
<gene>
    <name evidence="1" type="ORF">LNAOJCKE_0209</name>
</gene>
<accession>A0ABQ4U767</accession>
<dbReference type="Proteomes" id="UP001055039">
    <property type="component" value="Unassembled WGS sequence"/>
</dbReference>
<name>A0ABQ4U767_9HYPH</name>
<dbReference type="RefSeq" id="WP_238221735.1">
    <property type="nucleotide sequence ID" value="NZ_BAAADH010000020.1"/>
</dbReference>
<evidence type="ECO:0000313" key="1">
    <source>
        <dbReference type="EMBL" id="GJE63017.1"/>
    </source>
</evidence>
<dbReference type="EMBL" id="BPRC01000001">
    <property type="protein sequence ID" value="GJE63017.1"/>
    <property type="molecule type" value="Genomic_DNA"/>
</dbReference>
<protein>
    <submittedName>
        <fullName evidence="1">Uncharacterized protein</fullName>
    </submittedName>
</protein>
<reference evidence="1" key="1">
    <citation type="journal article" date="2021" name="Front. Microbiol.">
        <title>Comprehensive Comparative Genomics and Phenotyping of Methylobacterium Species.</title>
        <authorList>
            <person name="Alessa O."/>
            <person name="Ogura Y."/>
            <person name="Fujitani Y."/>
            <person name="Takami H."/>
            <person name="Hayashi T."/>
            <person name="Sahin N."/>
            <person name="Tani A."/>
        </authorList>
    </citation>
    <scope>NUCLEOTIDE SEQUENCE</scope>
    <source>
        <strain evidence="1">NBRC 15686</strain>
    </source>
</reference>
<comment type="caution">
    <text evidence="1">The sequence shown here is derived from an EMBL/GenBank/DDBJ whole genome shotgun (WGS) entry which is preliminary data.</text>
</comment>
<sequence length="212" mass="24319">MFSDLSELYTAMIEIEPRNFVSHFIFEPVPFLFDGIVSDWIEWKTVLAENIDVDPRDIVLTGSAALGYSLNPVKSFKSFDDNSDIDCGIISPHYFDISWRYLRQLRPSWLSLPSKTKFAIKCHRERYIFSGTIAADSILELLPFGKEWMSALERMSQIVPTNGRQVKLRIYKDFDSLRYYQASNISSLRQGLVAPVEEDSGDSEISVIPTEE</sequence>
<organism evidence="1 2">
    <name type="scientific">Methylorubrum aminovorans</name>
    <dbReference type="NCBI Taxonomy" id="269069"/>
    <lineage>
        <taxon>Bacteria</taxon>
        <taxon>Pseudomonadati</taxon>
        <taxon>Pseudomonadota</taxon>
        <taxon>Alphaproteobacteria</taxon>
        <taxon>Hyphomicrobiales</taxon>
        <taxon>Methylobacteriaceae</taxon>
        <taxon>Methylorubrum</taxon>
    </lineage>
</organism>